<feature type="transmembrane region" description="Helical" evidence="1">
    <location>
        <begin position="94"/>
        <end position="115"/>
    </location>
</feature>
<dbReference type="STRING" id="1798513.A3A40_02060"/>
<feature type="transmembrane region" description="Helical" evidence="1">
    <location>
        <begin position="53"/>
        <end position="73"/>
    </location>
</feature>
<reference evidence="3 4" key="1">
    <citation type="journal article" date="2016" name="Nat. Commun.">
        <title>Thousands of microbial genomes shed light on interconnected biogeochemical processes in an aquifer system.</title>
        <authorList>
            <person name="Anantharaman K."/>
            <person name="Brown C.T."/>
            <person name="Hug L.A."/>
            <person name="Sharon I."/>
            <person name="Castelle C.J."/>
            <person name="Probst A.J."/>
            <person name="Thomas B.C."/>
            <person name="Singh A."/>
            <person name="Wilkins M.J."/>
            <person name="Karaoz U."/>
            <person name="Brodie E.L."/>
            <person name="Williams K.H."/>
            <person name="Hubbard S.S."/>
            <person name="Banfield J.F."/>
        </authorList>
    </citation>
    <scope>NUCLEOTIDE SEQUENCE [LARGE SCALE GENOMIC DNA]</scope>
</reference>
<evidence type="ECO:0000313" key="4">
    <source>
        <dbReference type="Proteomes" id="UP000178427"/>
    </source>
</evidence>
<evidence type="ECO:0000256" key="1">
    <source>
        <dbReference type="SAM" id="Phobius"/>
    </source>
</evidence>
<keyword evidence="1" id="KW-0472">Membrane</keyword>
<sequence length="315" mass="34706">MDKPKVTPKDFFLWAGAMVALYGSVIALIGLLFEYADHIFPDALDYYVDPYSGGIRFAMATLIVLAPVAIVLMRIIRSGIAREPAKNDLWVRRWALVLTVFVAGAAVVGDLITLVNYFLGGELTTRFILKVVILLVVAGAVFLHFLFDLRGYWSANPARAKAAGILAGVLVLASIVSGFFILGSPSEVRLSRFDDQKVSDLQNIQWQIVSYWQQKEKLPASFEELKDPLSGYVLPVDPQSGEAYTYEVTGNLAFKLCATFNKAGVGDPYMTRAVPVPVMGGKGLEAGDTWQHEAGDVCFDRTIDPERYPPFSKNR</sequence>
<feature type="domain" description="DUF5671" evidence="2">
    <location>
        <begin position="11"/>
        <end position="142"/>
    </location>
</feature>
<keyword evidence="1" id="KW-0812">Transmembrane</keyword>
<feature type="transmembrane region" description="Helical" evidence="1">
    <location>
        <begin position="159"/>
        <end position="182"/>
    </location>
</feature>
<dbReference type="InterPro" id="IPR043728">
    <property type="entry name" value="DUF5671"/>
</dbReference>
<gene>
    <name evidence="3" type="ORF">A3A40_02060</name>
</gene>
<feature type="transmembrane region" description="Helical" evidence="1">
    <location>
        <begin position="12"/>
        <end position="33"/>
    </location>
</feature>
<evidence type="ECO:0000313" key="3">
    <source>
        <dbReference type="EMBL" id="OGG73648.1"/>
    </source>
</evidence>
<organism evidence="3 4">
    <name type="scientific">Candidatus Kaiserbacteria bacterium RIFCSPLOWO2_01_FULL_54_20</name>
    <dbReference type="NCBI Taxonomy" id="1798513"/>
    <lineage>
        <taxon>Bacteria</taxon>
        <taxon>Candidatus Kaiseribacteriota</taxon>
    </lineage>
</organism>
<keyword evidence="1" id="KW-1133">Transmembrane helix</keyword>
<name>A0A1F6EJ34_9BACT</name>
<dbReference type="AlphaFoldDB" id="A0A1F6EJ34"/>
<dbReference type="Pfam" id="PF18920">
    <property type="entry name" value="DUF5671"/>
    <property type="match status" value="1"/>
</dbReference>
<feature type="transmembrane region" description="Helical" evidence="1">
    <location>
        <begin position="127"/>
        <end position="147"/>
    </location>
</feature>
<comment type="caution">
    <text evidence="3">The sequence shown here is derived from an EMBL/GenBank/DDBJ whole genome shotgun (WGS) entry which is preliminary data.</text>
</comment>
<dbReference type="EMBL" id="MFMA01000049">
    <property type="protein sequence ID" value="OGG73648.1"/>
    <property type="molecule type" value="Genomic_DNA"/>
</dbReference>
<protein>
    <recommendedName>
        <fullName evidence="2">DUF5671 domain-containing protein</fullName>
    </recommendedName>
</protein>
<dbReference type="Proteomes" id="UP000178427">
    <property type="component" value="Unassembled WGS sequence"/>
</dbReference>
<evidence type="ECO:0000259" key="2">
    <source>
        <dbReference type="Pfam" id="PF18920"/>
    </source>
</evidence>
<accession>A0A1F6EJ34</accession>
<proteinExistence type="predicted"/>